<sequence length="499" mass="53049">MRIAKVLVPATAGGTSQVKKRIGSYPRVRVEGGGRGVVSQAGAVLLVETVRKTGLGTAISTALAPWRRPRAVHDPGKILLDVALAVALGGDCLADVGMLRAEPAVFGPVASDPTVSRLIGALASGGHRVLAALRTARAEVREQVWRLAGDTAPHAGGQVVVDIDGVLVLAHSEKQDAAATWKKTFGHHPLMGFVDHGRGGSGEPVVGLLRPGNAGSNTAADHIEATRLALAQQPKRFRRGRQTLIRTDSGGGTHEFVAWLAKRGRWMSYSVGMTITDAIHQAVLKVPASAWTPAAEPDDDIRDGAWVAELAGDCLTDWPKGLRLIVRKERPHPGAQLRFTDADGMRLTCFATNTAGEAIAALELRHRRKWLCPQFRESPGQSQAERASSILVTRCMMKPQVSGLGLVVVSSASELAVSAGYAVLLVVGVVSHCECRPETKVVNSSTMSMSSGSSSHCCWSPSRTATVRWTRAVMGASGWISPRCWPSRMASVSQLWVLV</sequence>
<dbReference type="InterPro" id="IPR025668">
    <property type="entry name" value="Tnp_DDE_dom"/>
</dbReference>
<gene>
    <name evidence="2" type="ORF">GCM10009575_097740</name>
</gene>
<dbReference type="NCBIfam" id="NF033539">
    <property type="entry name" value="transpos_IS1380"/>
    <property type="match status" value="1"/>
</dbReference>
<proteinExistence type="predicted"/>
<reference evidence="2 3" key="1">
    <citation type="journal article" date="2019" name="Int. J. Syst. Evol. Microbiol.">
        <title>The Global Catalogue of Microorganisms (GCM) 10K type strain sequencing project: providing services to taxonomists for standard genome sequencing and annotation.</title>
        <authorList>
            <consortium name="The Broad Institute Genomics Platform"/>
            <consortium name="The Broad Institute Genome Sequencing Center for Infectious Disease"/>
            <person name="Wu L."/>
            <person name="Ma J."/>
        </authorList>
    </citation>
    <scope>NUCLEOTIDE SEQUENCE [LARGE SCALE GENOMIC DNA]</scope>
    <source>
        <strain evidence="2 3">JCM 11444</strain>
    </source>
</reference>
<dbReference type="Pfam" id="PF13701">
    <property type="entry name" value="DDE_Tnp_1_4"/>
    <property type="match status" value="1"/>
</dbReference>
<keyword evidence="3" id="KW-1185">Reference proteome</keyword>
<dbReference type="InterPro" id="IPR047960">
    <property type="entry name" value="Transpos_IS1380"/>
</dbReference>
<accession>A0ABN1RS69</accession>
<evidence type="ECO:0000313" key="3">
    <source>
        <dbReference type="Proteomes" id="UP001500418"/>
    </source>
</evidence>
<evidence type="ECO:0000313" key="2">
    <source>
        <dbReference type="EMBL" id="GAA0962627.1"/>
    </source>
</evidence>
<evidence type="ECO:0000259" key="1">
    <source>
        <dbReference type="Pfam" id="PF13701"/>
    </source>
</evidence>
<comment type="caution">
    <text evidence="2">The sequence shown here is derived from an EMBL/GenBank/DDBJ whole genome shotgun (WGS) entry which is preliminary data.</text>
</comment>
<name>A0ABN1RS69_9ACTN</name>
<dbReference type="Proteomes" id="UP001500418">
    <property type="component" value="Unassembled WGS sequence"/>
</dbReference>
<dbReference type="EMBL" id="BAAAID010000161">
    <property type="protein sequence ID" value="GAA0962627.1"/>
    <property type="molecule type" value="Genomic_DNA"/>
</dbReference>
<feature type="domain" description="Transposase DDE" evidence="1">
    <location>
        <begin position="22"/>
        <end position="353"/>
    </location>
</feature>
<organism evidence="2 3">
    <name type="scientific">Streptomyces rhizosphaericus</name>
    <dbReference type="NCBI Taxonomy" id="114699"/>
    <lineage>
        <taxon>Bacteria</taxon>
        <taxon>Bacillati</taxon>
        <taxon>Actinomycetota</taxon>
        <taxon>Actinomycetes</taxon>
        <taxon>Kitasatosporales</taxon>
        <taxon>Streptomycetaceae</taxon>
        <taxon>Streptomyces</taxon>
        <taxon>Streptomyces violaceusniger group</taxon>
    </lineage>
</organism>
<protein>
    <recommendedName>
        <fullName evidence="1">Transposase DDE domain-containing protein</fullName>
    </recommendedName>
</protein>